<evidence type="ECO:0000259" key="10">
    <source>
        <dbReference type="SMART" id="SM01299"/>
    </source>
</evidence>
<keyword evidence="7 9" id="KW-0472">Membrane</keyword>
<comment type="subcellular location">
    <subcellularLocation>
        <location evidence="1">Endoplasmic reticulum membrane</location>
        <topology evidence="1">Single-pass type II membrane protein</topology>
    </subcellularLocation>
</comment>
<dbReference type="SMART" id="SM01299">
    <property type="entry name" value="PIP49_N"/>
    <property type="match status" value="1"/>
</dbReference>
<evidence type="ECO:0000256" key="3">
    <source>
        <dbReference type="ARBA" id="ARBA00022692"/>
    </source>
</evidence>
<gene>
    <name evidence="11" type="ORF">L798_00822</name>
</gene>
<comment type="similarity">
    <text evidence="2">Belongs to the DIPK family.</text>
</comment>
<keyword evidence="6 9" id="KW-1133">Transmembrane helix</keyword>
<reference evidence="11 12" key="1">
    <citation type="journal article" date="2014" name="Nat. Commun.">
        <title>Molecular traces of alternative social organization in a termite genome.</title>
        <authorList>
            <person name="Terrapon N."/>
            <person name="Li C."/>
            <person name="Robertson H.M."/>
            <person name="Ji L."/>
            <person name="Meng X."/>
            <person name="Booth W."/>
            <person name="Chen Z."/>
            <person name="Childers C.P."/>
            <person name="Glastad K.M."/>
            <person name="Gokhale K."/>
            <person name="Gowin J."/>
            <person name="Gronenberg W."/>
            <person name="Hermansen R.A."/>
            <person name="Hu H."/>
            <person name="Hunt B.G."/>
            <person name="Huylmans A.K."/>
            <person name="Khalil S.M."/>
            <person name="Mitchell R.D."/>
            <person name="Munoz-Torres M.C."/>
            <person name="Mustard J.A."/>
            <person name="Pan H."/>
            <person name="Reese J.T."/>
            <person name="Scharf M.E."/>
            <person name="Sun F."/>
            <person name="Vogel H."/>
            <person name="Xiao J."/>
            <person name="Yang W."/>
            <person name="Yang Z."/>
            <person name="Yang Z."/>
            <person name="Zhou J."/>
            <person name="Zhu J."/>
            <person name="Brent C.S."/>
            <person name="Elsik C.G."/>
            <person name="Goodisman M.A."/>
            <person name="Liberles D.A."/>
            <person name="Roe R.M."/>
            <person name="Vargo E.L."/>
            <person name="Vilcinskas A."/>
            <person name="Wang J."/>
            <person name="Bornberg-Bauer E."/>
            <person name="Korb J."/>
            <person name="Zhang G."/>
            <person name="Liebig J."/>
        </authorList>
    </citation>
    <scope>NUCLEOTIDE SEQUENCE [LARGE SCALE GENOMIC DNA]</scope>
    <source>
        <tissue evidence="11">Whole organism</tissue>
    </source>
</reference>
<dbReference type="OMA" id="LHYDRGK"/>
<organism evidence="11 12">
    <name type="scientific">Zootermopsis nevadensis</name>
    <name type="common">Dampwood termite</name>
    <dbReference type="NCBI Taxonomy" id="136037"/>
    <lineage>
        <taxon>Eukaryota</taxon>
        <taxon>Metazoa</taxon>
        <taxon>Ecdysozoa</taxon>
        <taxon>Arthropoda</taxon>
        <taxon>Hexapoda</taxon>
        <taxon>Insecta</taxon>
        <taxon>Pterygota</taxon>
        <taxon>Neoptera</taxon>
        <taxon>Polyneoptera</taxon>
        <taxon>Dictyoptera</taxon>
        <taxon>Blattodea</taxon>
        <taxon>Blattoidea</taxon>
        <taxon>Termitoidae</taxon>
        <taxon>Termopsidae</taxon>
        <taxon>Zootermopsis</taxon>
    </lineage>
</organism>
<evidence type="ECO:0000256" key="1">
    <source>
        <dbReference type="ARBA" id="ARBA00004648"/>
    </source>
</evidence>
<evidence type="ECO:0000256" key="7">
    <source>
        <dbReference type="ARBA" id="ARBA00023136"/>
    </source>
</evidence>
<dbReference type="Pfam" id="PF12260">
    <property type="entry name" value="PIP49_C"/>
    <property type="match status" value="1"/>
</dbReference>
<keyword evidence="3 9" id="KW-0812">Transmembrane</keyword>
<keyword evidence="12" id="KW-1185">Reference proteome</keyword>
<dbReference type="InterPro" id="IPR029244">
    <property type="entry name" value="FAM69_N"/>
</dbReference>
<dbReference type="Pfam" id="PF14875">
    <property type="entry name" value="PIP49_N"/>
    <property type="match status" value="1"/>
</dbReference>
<evidence type="ECO:0000256" key="9">
    <source>
        <dbReference type="SAM" id="Phobius"/>
    </source>
</evidence>
<proteinExistence type="inferred from homology"/>
<evidence type="ECO:0000256" key="6">
    <source>
        <dbReference type="ARBA" id="ARBA00022989"/>
    </source>
</evidence>
<protein>
    <recommendedName>
        <fullName evidence="10">FAM69 N-terminal domain-containing protein</fullName>
    </recommendedName>
</protein>
<dbReference type="InterPro" id="IPR022049">
    <property type="entry name" value="FAM69_kinase_dom"/>
</dbReference>
<evidence type="ECO:0000256" key="2">
    <source>
        <dbReference type="ARBA" id="ARBA00006338"/>
    </source>
</evidence>
<evidence type="ECO:0000256" key="5">
    <source>
        <dbReference type="ARBA" id="ARBA00022968"/>
    </source>
</evidence>
<name>A0A067QUS9_ZOONE</name>
<dbReference type="InParanoid" id="A0A067QUS9"/>
<dbReference type="EMBL" id="KK853239">
    <property type="protein sequence ID" value="KDR09482.1"/>
    <property type="molecule type" value="Genomic_DNA"/>
</dbReference>
<evidence type="ECO:0000256" key="4">
    <source>
        <dbReference type="ARBA" id="ARBA00022824"/>
    </source>
</evidence>
<feature type="transmembrane region" description="Helical" evidence="9">
    <location>
        <begin position="16"/>
        <end position="37"/>
    </location>
</feature>
<dbReference type="PANTHER" id="PTHR21093:SF2">
    <property type="entry name" value="DIVERGENT PROTEIN KINASE DOMAIN 1C"/>
    <property type="match status" value="1"/>
</dbReference>
<feature type="domain" description="FAM69 N-terminal" evidence="10">
    <location>
        <begin position="5"/>
        <end position="159"/>
    </location>
</feature>
<dbReference type="eggNOG" id="ENOG502QSPC">
    <property type="taxonomic scope" value="Eukaryota"/>
</dbReference>
<dbReference type="PANTHER" id="PTHR21093">
    <property type="entry name" value="DIVERGENT PROTEIN KINASE DOMAIN 1C-RELATED"/>
    <property type="match status" value="1"/>
</dbReference>
<evidence type="ECO:0000256" key="8">
    <source>
        <dbReference type="ARBA" id="ARBA00023157"/>
    </source>
</evidence>
<dbReference type="OrthoDB" id="8543887at2759"/>
<evidence type="ECO:0000313" key="12">
    <source>
        <dbReference type="Proteomes" id="UP000027135"/>
    </source>
</evidence>
<sequence length="411" mass="46801">MLHLRRIPGILYKRRYVTATLIIFLLTIIYYLIHWGIMCTNLETWQHVSHLCRLHRRGEAIGSLCKPLCVDKQIHSLTCHAFHAGKEAVFSAKWEGTRMVFKASRKASGENMDPVYWLDSDGARQYPTEDEFDTMVRNVVISKLNLTISNNQLSRLSRLGFSRAKEKSLMRHIEMQNLWFLIQDNEYLCSILYADRDIFPQLLGTCGPFFAVEYVDPVEMSSGVMSMGEGHEEWAMRLKLAVLMMDLLDELETNLAEPFHLCDIKMSHFGVTKGGQRLKFLDLDSVLPRTVVGHMTADNSHCTQHEDCDFFDCRSKCNAVSSRCDSPVTNDNFQVVCEKIFLGWTLSGTVIVPGLLMSQHTPSSLAALLRLCANPDTDFNSPRAAVPEDIRHRLYATLTEMEQTLANEVLV</sequence>
<dbReference type="Proteomes" id="UP000027135">
    <property type="component" value="Unassembled WGS sequence"/>
</dbReference>
<dbReference type="AlphaFoldDB" id="A0A067QUS9"/>
<accession>A0A067QUS9</accession>
<keyword evidence="5" id="KW-0735">Signal-anchor</keyword>
<dbReference type="FunCoup" id="A0A067QUS9">
    <property type="interactions" value="4"/>
</dbReference>
<keyword evidence="4" id="KW-0256">Endoplasmic reticulum</keyword>
<dbReference type="GO" id="GO:0005789">
    <property type="term" value="C:endoplasmic reticulum membrane"/>
    <property type="evidence" value="ECO:0007669"/>
    <property type="project" value="UniProtKB-SubCell"/>
</dbReference>
<evidence type="ECO:0000313" key="11">
    <source>
        <dbReference type="EMBL" id="KDR09482.1"/>
    </source>
</evidence>
<keyword evidence="8" id="KW-1015">Disulfide bond</keyword>